<accession>A0A430B384</accession>
<protein>
    <recommendedName>
        <fullName evidence="3">DUF523 domain-containing protein</fullName>
    </recommendedName>
</protein>
<keyword evidence="2" id="KW-1185">Reference proteome</keyword>
<evidence type="ECO:0000313" key="2">
    <source>
        <dbReference type="Proteomes" id="UP000286773"/>
    </source>
</evidence>
<dbReference type="OrthoDB" id="5420310at2"/>
<dbReference type="Proteomes" id="UP000286773">
    <property type="component" value="Unassembled WGS sequence"/>
</dbReference>
<evidence type="ECO:0008006" key="3">
    <source>
        <dbReference type="Google" id="ProtNLM"/>
    </source>
</evidence>
<dbReference type="InterPro" id="IPR054648">
    <property type="entry name" value="TudS-rel"/>
</dbReference>
<name>A0A430B384_9ENTE</name>
<organism evidence="1 2">
    <name type="scientific">Vagococcus acidifermentans</name>
    <dbReference type="NCBI Taxonomy" id="564710"/>
    <lineage>
        <taxon>Bacteria</taxon>
        <taxon>Bacillati</taxon>
        <taxon>Bacillota</taxon>
        <taxon>Bacilli</taxon>
        <taxon>Lactobacillales</taxon>
        <taxon>Enterococcaceae</taxon>
        <taxon>Vagococcus</taxon>
    </lineage>
</organism>
<evidence type="ECO:0000313" key="1">
    <source>
        <dbReference type="EMBL" id="RSU14805.1"/>
    </source>
</evidence>
<dbReference type="EMBL" id="NGKC01000001">
    <property type="protein sequence ID" value="RSU14805.1"/>
    <property type="molecule type" value="Genomic_DNA"/>
</dbReference>
<dbReference type="AlphaFoldDB" id="A0A430B384"/>
<comment type="caution">
    <text evidence="1">The sequence shown here is derived from an EMBL/GenBank/DDBJ whole genome shotgun (WGS) entry which is preliminary data.</text>
</comment>
<reference evidence="1 2" key="1">
    <citation type="submission" date="2017-05" db="EMBL/GenBank/DDBJ databases">
        <title>Vagococcus spp. assemblies.</title>
        <authorList>
            <person name="Gulvik C.A."/>
        </authorList>
    </citation>
    <scope>NUCLEOTIDE SEQUENCE [LARGE SCALE GENOMIC DNA]</scope>
    <source>
        <strain evidence="1 2">LMG 24798</strain>
    </source>
</reference>
<dbReference type="NCBIfam" id="NF045597">
    <property type="entry name" value="TudS_rel_CD3072"/>
    <property type="match status" value="1"/>
</dbReference>
<proteinExistence type="predicted"/>
<gene>
    <name evidence="1" type="ORF">CBF27_00040</name>
</gene>
<sequence>MKPQKEIVTISHCILNQNAVINEWERAKGAFPVAQYLLNKGVAFIQLPCPEFLFLGINRPPMTYEDYHAIDGYREKCRDLLLPIVQQLKMYVANDYRYIGIIGINESPNCSITGQRGVLMEEFFSLCRIETLTTNYMEIPTWYSEENEGNIMTLVESFIKKEESNNDS</sequence>